<accession>A0ACB9CSG8</accession>
<organism evidence="1 2">
    <name type="scientific">Cichorium intybus</name>
    <name type="common">Chicory</name>
    <dbReference type="NCBI Taxonomy" id="13427"/>
    <lineage>
        <taxon>Eukaryota</taxon>
        <taxon>Viridiplantae</taxon>
        <taxon>Streptophyta</taxon>
        <taxon>Embryophyta</taxon>
        <taxon>Tracheophyta</taxon>
        <taxon>Spermatophyta</taxon>
        <taxon>Magnoliopsida</taxon>
        <taxon>eudicotyledons</taxon>
        <taxon>Gunneridae</taxon>
        <taxon>Pentapetalae</taxon>
        <taxon>asterids</taxon>
        <taxon>campanulids</taxon>
        <taxon>Asterales</taxon>
        <taxon>Asteraceae</taxon>
        <taxon>Cichorioideae</taxon>
        <taxon>Cichorieae</taxon>
        <taxon>Cichoriinae</taxon>
        <taxon>Cichorium</taxon>
    </lineage>
</organism>
<dbReference type="Proteomes" id="UP001055811">
    <property type="component" value="Linkage Group LG05"/>
</dbReference>
<keyword evidence="2" id="KW-1185">Reference proteome</keyword>
<evidence type="ECO:0000313" key="2">
    <source>
        <dbReference type="Proteomes" id="UP001055811"/>
    </source>
</evidence>
<protein>
    <submittedName>
        <fullName evidence="1">Uncharacterized protein</fullName>
    </submittedName>
</protein>
<reference evidence="1 2" key="2">
    <citation type="journal article" date="2022" name="Mol. Ecol. Resour.">
        <title>The genomes of chicory, endive, great burdock and yacon provide insights into Asteraceae paleo-polyploidization history and plant inulin production.</title>
        <authorList>
            <person name="Fan W."/>
            <person name="Wang S."/>
            <person name="Wang H."/>
            <person name="Wang A."/>
            <person name="Jiang F."/>
            <person name="Liu H."/>
            <person name="Zhao H."/>
            <person name="Xu D."/>
            <person name="Zhang Y."/>
        </authorList>
    </citation>
    <scope>NUCLEOTIDE SEQUENCE [LARGE SCALE GENOMIC DNA]</scope>
    <source>
        <strain evidence="2">cv. Punajuju</strain>
        <tissue evidence="1">Leaves</tissue>
    </source>
</reference>
<evidence type="ECO:0000313" key="1">
    <source>
        <dbReference type="EMBL" id="KAI3737264.1"/>
    </source>
</evidence>
<reference evidence="2" key="1">
    <citation type="journal article" date="2022" name="Mol. Ecol. Resour.">
        <title>The genomes of chicory, endive, great burdock and yacon provide insights into Asteraceae palaeo-polyploidization history and plant inulin production.</title>
        <authorList>
            <person name="Fan W."/>
            <person name="Wang S."/>
            <person name="Wang H."/>
            <person name="Wang A."/>
            <person name="Jiang F."/>
            <person name="Liu H."/>
            <person name="Zhao H."/>
            <person name="Xu D."/>
            <person name="Zhang Y."/>
        </authorList>
    </citation>
    <scope>NUCLEOTIDE SEQUENCE [LARGE SCALE GENOMIC DNA]</scope>
    <source>
        <strain evidence="2">cv. Punajuju</strain>
    </source>
</reference>
<proteinExistence type="predicted"/>
<name>A0ACB9CSG8_CICIN</name>
<gene>
    <name evidence="1" type="ORF">L2E82_27261</name>
</gene>
<comment type="caution">
    <text evidence="1">The sequence shown here is derived from an EMBL/GenBank/DDBJ whole genome shotgun (WGS) entry which is preliminary data.</text>
</comment>
<sequence>MGKVLQGIASLECKCFNQNAVPLLAVTSTCELKTTTMDDGHTLNVIDTPEIVSCIHKARDGIDAFLVVLSACTRFAEDEKAAINSLLNLFGRKVYDYMIVVFTGGDALEGDNVSLEEFLCESPKALQEILWLCGNRCVLFDNKTKDPTKRSNQVQELLNLVNMVSKNNEGKPYTNEIFTEMKIERKLKDTTLKFEKLLEEERIARLKTEEEIQKLRQELEEARKREEEHQKKGGCNIL</sequence>
<dbReference type="EMBL" id="CM042013">
    <property type="protein sequence ID" value="KAI3737264.1"/>
    <property type="molecule type" value="Genomic_DNA"/>
</dbReference>